<evidence type="ECO:0000256" key="1">
    <source>
        <dbReference type="SAM" id="MobiDB-lite"/>
    </source>
</evidence>
<protein>
    <submittedName>
        <fullName evidence="2">Uncharacterized protein</fullName>
    </submittedName>
</protein>
<dbReference type="EMBL" id="JBBHLL010000001">
    <property type="protein sequence ID" value="KAK7835978.1"/>
    <property type="molecule type" value="Genomic_DNA"/>
</dbReference>
<name>A0AAW0KB70_MYOGA</name>
<dbReference type="AlphaFoldDB" id="A0AAW0KB70"/>
<gene>
    <name evidence="2" type="ORF">U0070_004069</name>
</gene>
<evidence type="ECO:0000313" key="3">
    <source>
        <dbReference type="Proteomes" id="UP001488838"/>
    </source>
</evidence>
<feature type="region of interest" description="Disordered" evidence="1">
    <location>
        <begin position="1"/>
        <end position="129"/>
    </location>
</feature>
<comment type="caution">
    <text evidence="2">The sequence shown here is derived from an EMBL/GenBank/DDBJ whole genome shotgun (WGS) entry which is preliminary data.</text>
</comment>
<proteinExistence type="predicted"/>
<accession>A0AAW0KB70</accession>
<sequence>MHSKENIVLTRTPQTKDTKRKGMRDKLGADSRDTGCGMSRGGPVRSNLMGICGRETGEERKSPAGPRVHPAGTQGASRRTPGTPGCVPQDSRVRPAGPQGASRRIPGCVQQDPRVHPAGSRGASSRTPGYVAVLTTSPCSADLYTPDTISLWRSKNNASSAISRRCLQR</sequence>
<reference evidence="2 3" key="1">
    <citation type="journal article" date="2023" name="bioRxiv">
        <title>Conserved and derived expression patterns and positive selection on dental genes reveal complex evolutionary context of ever-growing rodent molars.</title>
        <authorList>
            <person name="Calamari Z.T."/>
            <person name="Song A."/>
            <person name="Cohen E."/>
            <person name="Akter M."/>
            <person name="Roy R.D."/>
            <person name="Hallikas O."/>
            <person name="Christensen M.M."/>
            <person name="Li P."/>
            <person name="Marangoni P."/>
            <person name="Jernvall J."/>
            <person name="Klein O.D."/>
        </authorList>
    </citation>
    <scope>NUCLEOTIDE SEQUENCE [LARGE SCALE GENOMIC DNA]</scope>
    <source>
        <strain evidence="2">V071</strain>
    </source>
</reference>
<keyword evidence="3" id="KW-1185">Reference proteome</keyword>
<organism evidence="2 3">
    <name type="scientific">Myodes glareolus</name>
    <name type="common">Bank vole</name>
    <name type="synonym">Clethrionomys glareolus</name>
    <dbReference type="NCBI Taxonomy" id="447135"/>
    <lineage>
        <taxon>Eukaryota</taxon>
        <taxon>Metazoa</taxon>
        <taxon>Chordata</taxon>
        <taxon>Craniata</taxon>
        <taxon>Vertebrata</taxon>
        <taxon>Euteleostomi</taxon>
        <taxon>Mammalia</taxon>
        <taxon>Eutheria</taxon>
        <taxon>Euarchontoglires</taxon>
        <taxon>Glires</taxon>
        <taxon>Rodentia</taxon>
        <taxon>Myomorpha</taxon>
        <taxon>Muroidea</taxon>
        <taxon>Cricetidae</taxon>
        <taxon>Arvicolinae</taxon>
        <taxon>Myodes</taxon>
    </lineage>
</organism>
<feature type="compositionally biased region" description="Basic and acidic residues" evidence="1">
    <location>
        <begin position="24"/>
        <end position="33"/>
    </location>
</feature>
<feature type="non-terminal residue" evidence="2">
    <location>
        <position position="169"/>
    </location>
</feature>
<evidence type="ECO:0000313" key="2">
    <source>
        <dbReference type="EMBL" id="KAK7835978.1"/>
    </source>
</evidence>
<dbReference type="Proteomes" id="UP001488838">
    <property type="component" value="Unassembled WGS sequence"/>
</dbReference>